<evidence type="ECO:0000313" key="5">
    <source>
        <dbReference type="Proteomes" id="UP000316626"/>
    </source>
</evidence>
<comment type="caution">
    <text evidence="4">The sequence shown here is derived from an EMBL/GenBank/DDBJ whole genome shotgun (WGS) entry which is preliminary data.</text>
</comment>
<feature type="domain" description="SbsC C-terminal" evidence="3">
    <location>
        <begin position="50"/>
        <end position="179"/>
    </location>
</feature>
<dbReference type="Pfam" id="PF18058">
    <property type="entry name" value="SbsC_C"/>
    <property type="match status" value="1"/>
</dbReference>
<evidence type="ECO:0000256" key="1">
    <source>
        <dbReference type="ARBA" id="ARBA00022729"/>
    </source>
</evidence>
<evidence type="ECO:0000259" key="3">
    <source>
        <dbReference type="Pfam" id="PF18058"/>
    </source>
</evidence>
<dbReference type="OrthoDB" id="2079983at2"/>
<keyword evidence="5" id="KW-1185">Reference proteome</keyword>
<dbReference type="RefSeq" id="WP_142641160.1">
    <property type="nucleotide sequence ID" value="NZ_VDGI01000002.1"/>
</dbReference>
<gene>
    <name evidence="4" type="ORF">FG384_03420</name>
</gene>
<dbReference type="EMBL" id="VDGI01000002">
    <property type="protein sequence ID" value="TQR21269.1"/>
    <property type="molecule type" value="Genomic_DNA"/>
</dbReference>
<protein>
    <recommendedName>
        <fullName evidence="3">SbsC C-terminal domain-containing protein</fullName>
    </recommendedName>
</protein>
<organism evidence="4 5">
    <name type="scientific">Psychrobacillus vulpis</name>
    <dbReference type="NCBI Taxonomy" id="2325572"/>
    <lineage>
        <taxon>Bacteria</taxon>
        <taxon>Bacillati</taxon>
        <taxon>Bacillota</taxon>
        <taxon>Bacilli</taxon>
        <taxon>Bacillales</taxon>
        <taxon>Bacillaceae</taxon>
        <taxon>Psychrobacillus</taxon>
    </lineage>
</organism>
<dbReference type="Gene3D" id="1.20.58.780">
    <property type="match status" value="1"/>
</dbReference>
<accession>A0A544TV00</accession>
<keyword evidence="1 2" id="KW-0732">Signal</keyword>
<dbReference type="InterPro" id="IPR041378">
    <property type="entry name" value="S-layer_SbsC_C"/>
</dbReference>
<evidence type="ECO:0000256" key="2">
    <source>
        <dbReference type="SAM" id="SignalP"/>
    </source>
</evidence>
<feature type="signal peptide" evidence="2">
    <location>
        <begin position="1"/>
        <end position="22"/>
    </location>
</feature>
<feature type="chain" id="PRO_5039253150" description="SbsC C-terminal domain-containing protein" evidence="2">
    <location>
        <begin position="23"/>
        <end position="752"/>
    </location>
</feature>
<dbReference type="InterPro" id="IPR014755">
    <property type="entry name" value="Cu-Rt/internalin_Ig-like"/>
</dbReference>
<sequence length="752" mass="81898">MRNKTIKIAVSSIIATSAFVAAAPSSQHGDAAANMEQLMTDAQNAGNILKWAISVEGSADGVTQPWKQFNDAKIAVANVEAALGEVGFSEKLKYEARLTDVKIQIQRAQGYLDAITASTKIHAKTNALSVAVYSNNLDKVETAYHEMTAEFRKQTILLDRVYGQSTRDRIRNAVKGPAEKLIRDLKNDVTVHMLAKGAASDVKKGNYAEASKKVYEAQAILRSNVLIWENVLQKRIDEVNVSLPFQIVSISHVNNTTLTLKLNRAISSIKASDFSFNNGLSVTNASLNKDGVTITLTTSVQTPGSYYTLKYKGNTVSFSVPGSIVPIYVGDMTIQHKETSEILALTAIFKESNGQPSKATIRVDIPAGLKLVSVNGAANNTAGARSVNVTPDRNGTVTIVFTAKDLNVSALDKIITFNKIEKSKVVETQSSGTINFYVAAKEGTISNKKVHFVDTYHNYFVTNDGVKYNMKATRDVYRNEGNLVSFDSFKAALDVEDVVQGTYHPTSTSSFNISSNMYVTPVNLDTKFSYKNGTTGYRMNGSNIVLFGTGEPNYEIFFYKNAGISLGKTKVKSNGTWTFTTDVEQRAINDFSIVQQTAGKAIPAYNGWGEKTLRVIEAPFEIESISEGASKDNDLSNEEIIFKIAPSKHKNGAILAQDQALVTKQASIIVIDSDGTKVRFTNNQSESYFQSVKNGFTIKFGSIDTNKRSGSLLDKGRDGKLSGTLAIESIEGVTNEYGMNLTLNKGNQITGY</sequence>
<dbReference type="Gene3D" id="2.60.40.1220">
    <property type="match status" value="1"/>
</dbReference>
<name>A0A544TV00_9BACI</name>
<evidence type="ECO:0000313" key="4">
    <source>
        <dbReference type="EMBL" id="TQR21269.1"/>
    </source>
</evidence>
<dbReference type="AlphaFoldDB" id="A0A544TV00"/>
<dbReference type="Proteomes" id="UP000316626">
    <property type="component" value="Unassembled WGS sequence"/>
</dbReference>
<reference evidence="4 5" key="1">
    <citation type="submission" date="2019-06" db="EMBL/GenBank/DDBJ databases">
        <title>Psychrobacillus vulpis sp. nov., a new species isolated from feces of a red fox that inhabits in The Tablas de Daimiel Natural Park, Albacete, Spain.</title>
        <authorList>
            <person name="Rodriguez M."/>
            <person name="Reina J.C."/>
            <person name="Bejar V."/>
            <person name="Llamas I."/>
        </authorList>
    </citation>
    <scope>NUCLEOTIDE SEQUENCE [LARGE SCALE GENOMIC DNA]</scope>
    <source>
        <strain evidence="4 5">Z8</strain>
    </source>
</reference>
<proteinExistence type="predicted"/>